<dbReference type="GO" id="GO:0005634">
    <property type="term" value="C:nucleus"/>
    <property type="evidence" value="ECO:0007669"/>
    <property type="project" value="UniProtKB-SubCell"/>
</dbReference>
<dbReference type="CDD" id="cd12148">
    <property type="entry name" value="fungal_TF_MHR"/>
    <property type="match status" value="1"/>
</dbReference>
<comment type="subcellular location">
    <subcellularLocation>
        <location evidence="1">Nucleus</location>
    </subcellularLocation>
</comment>
<evidence type="ECO:0000256" key="3">
    <source>
        <dbReference type="ARBA" id="ARBA00023015"/>
    </source>
</evidence>
<dbReference type="AlphaFoldDB" id="A0A9W9BMK1"/>
<name>A0A9W9BMK1_9HYPO</name>
<dbReference type="InterPro" id="IPR007219">
    <property type="entry name" value="XnlR_reg_dom"/>
</dbReference>
<dbReference type="Pfam" id="PF04082">
    <property type="entry name" value="Fungal_trans"/>
    <property type="match status" value="1"/>
</dbReference>
<feature type="domain" description="Xylanolytic transcriptional activator regulatory" evidence="6">
    <location>
        <begin position="23"/>
        <end position="95"/>
    </location>
</feature>
<evidence type="ECO:0000256" key="2">
    <source>
        <dbReference type="ARBA" id="ARBA00022723"/>
    </source>
</evidence>
<keyword evidence="2" id="KW-0479">Metal-binding</keyword>
<keyword evidence="4" id="KW-0804">Transcription</keyword>
<reference evidence="7" key="1">
    <citation type="submission" date="2022-10" db="EMBL/GenBank/DDBJ databases">
        <title>Tapping the CABI collections for fungal endophytes: first genome assemblies for Collariella, Neodidymelliopsis, Ascochyta clinopodiicola, Didymella pomorum, Didymosphaeria variabile, Neocosmospora piperis and Neocucurbitaria cava.</title>
        <authorList>
            <person name="Hill R."/>
        </authorList>
    </citation>
    <scope>NUCLEOTIDE SEQUENCE</scope>
    <source>
        <strain evidence="7">IMI 366586</strain>
    </source>
</reference>
<dbReference type="GO" id="GO:0006351">
    <property type="term" value="P:DNA-templated transcription"/>
    <property type="evidence" value="ECO:0007669"/>
    <property type="project" value="InterPro"/>
</dbReference>
<dbReference type="GO" id="GO:0003677">
    <property type="term" value="F:DNA binding"/>
    <property type="evidence" value="ECO:0007669"/>
    <property type="project" value="InterPro"/>
</dbReference>
<dbReference type="PANTHER" id="PTHR47338">
    <property type="entry name" value="ZN(II)2CYS6 TRANSCRIPTION FACTOR (EUROFUNG)-RELATED"/>
    <property type="match status" value="1"/>
</dbReference>
<evidence type="ECO:0000256" key="5">
    <source>
        <dbReference type="ARBA" id="ARBA00023242"/>
    </source>
</evidence>
<evidence type="ECO:0000256" key="1">
    <source>
        <dbReference type="ARBA" id="ARBA00004123"/>
    </source>
</evidence>
<sequence length="161" mass="18043">MSNICGSGIFAIVDFTAGRTSSGWLKIGLAVRIAQDLQLMKEPSSMLPIVEQEERRRVFWSVYLLDKLVSCGKARPPAIADEDCHVQLPCEEEVFQAGTWKQTATLHQLLNWNTDLGEIRGHFTLAILVASALGRCARYVLHERETDNSSIYTWKTSQSTT</sequence>
<dbReference type="GO" id="GO:0008270">
    <property type="term" value="F:zinc ion binding"/>
    <property type="evidence" value="ECO:0007669"/>
    <property type="project" value="InterPro"/>
</dbReference>
<comment type="caution">
    <text evidence="7">The sequence shown here is derived from an EMBL/GenBank/DDBJ whole genome shotgun (WGS) entry which is preliminary data.</text>
</comment>
<dbReference type="EMBL" id="JAPEUR010000189">
    <property type="protein sequence ID" value="KAJ4316047.1"/>
    <property type="molecule type" value="Genomic_DNA"/>
</dbReference>
<keyword evidence="5" id="KW-0539">Nucleus</keyword>
<accession>A0A9W9BMK1</accession>
<keyword evidence="3" id="KW-0805">Transcription regulation</keyword>
<gene>
    <name evidence="7" type="ORF">N0V84_008045</name>
</gene>
<evidence type="ECO:0000313" key="7">
    <source>
        <dbReference type="EMBL" id="KAJ4316047.1"/>
    </source>
</evidence>
<dbReference type="SMART" id="SM00906">
    <property type="entry name" value="Fungal_trans"/>
    <property type="match status" value="1"/>
</dbReference>
<proteinExistence type="predicted"/>
<evidence type="ECO:0000313" key="8">
    <source>
        <dbReference type="Proteomes" id="UP001140502"/>
    </source>
</evidence>
<dbReference type="GO" id="GO:0000981">
    <property type="term" value="F:DNA-binding transcription factor activity, RNA polymerase II-specific"/>
    <property type="evidence" value="ECO:0007669"/>
    <property type="project" value="InterPro"/>
</dbReference>
<evidence type="ECO:0000259" key="6">
    <source>
        <dbReference type="SMART" id="SM00906"/>
    </source>
</evidence>
<dbReference type="OrthoDB" id="424974at2759"/>
<evidence type="ECO:0000256" key="4">
    <source>
        <dbReference type="ARBA" id="ARBA00023163"/>
    </source>
</evidence>
<protein>
    <recommendedName>
        <fullName evidence="6">Xylanolytic transcriptional activator regulatory domain-containing protein</fullName>
    </recommendedName>
</protein>
<dbReference type="InterPro" id="IPR050815">
    <property type="entry name" value="TF_fung"/>
</dbReference>
<dbReference type="PANTHER" id="PTHR47338:SF4">
    <property type="entry name" value="ZN(II)2CYS6 TRANSCRIPTION FACTOR (EUROFUNG)"/>
    <property type="match status" value="1"/>
</dbReference>
<keyword evidence="8" id="KW-1185">Reference proteome</keyword>
<dbReference type="Proteomes" id="UP001140502">
    <property type="component" value="Unassembled WGS sequence"/>
</dbReference>
<organism evidence="7 8">
    <name type="scientific">Fusarium piperis</name>
    <dbReference type="NCBI Taxonomy" id="1435070"/>
    <lineage>
        <taxon>Eukaryota</taxon>
        <taxon>Fungi</taxon>
        <taxon>Dikarya</taxon>
        <taxon>Ascomycota</taxon>
        <taxon>Pezizomycotina</taxon>
        <taxon>Sordariomycetes</taxon>
        <taxon>Hypocreomycetidae</taxon>
        <taxon>Hypocreales</taxon>
        <taxon>Nectriaceae</taxon>
        <taxon>Fusarium</taxon>
        <taxon>Fusarium solani species complex</taxon>
    </lineage>
</organism>